<dbReference type="InterPro" id="IPR011055">
    <property type="entry name" value="Dup_hybrid_motif"/>
</dbReference>
<dbReference type="FunFam" id="2.70.70.10:FF:000001">
    <property type="entry name" value="PTS system glucose-specific IIA component"/>
    <property type="match status" value="1"/>
</dbReference>
<dbReference type="Proteomes" id="UP000199687">
    <property type="component" value="Unassembled WGS sequence"/>
</dbReference>
<evidence type="ECO:0000313" key="9">
    <source>
        <dbReference type="Proteomes" id="UP000199687"/>
    </source>
</evidence>
<feature type="domain" description="PTS EIIA type-1" evidence="7">
    <location>
        <begin position="31"/>
        <end position="135"/>
    </location>
</feature>
<evidence type="ECO:0000256" key="2">
    <source>
        <dbReference type="ARBA" id="ARBA00022448"/>
    </source>
</evidence>
<evidence type="ECO:0000256" key="4">
    <source>
        <dbReference type="ARBA" id="ARBA00022679"/>
    </source>
</evidence>
<dbReference type="Gene3D" id="2.70.70.10">
    <property type="entry name" value="Glucose Permease (Domain IIA)"/>
    <property type="match status" value="1"/>
</dbReference>
<dbReference type="AlphaFoldDB" id="A0A1H9PKI6"/>
<keyword evidence="3" id="KW-0762">Sugar transport</keyword>
<dbReference type="InterPro" id="IPR001127">
    <property type="entry name" value="PTS_EIIA_1_perm"/>
</dbReference>
<dbReference type="RefSeq" id="WP_089740122.1">
    <property type="nucleotide sequence ID" value="NZ_FOGL01000005.1"/>
</dbReference>
<comment type="subcellular location">
    <subcellularLocation>
        <location evidence="1">Cytoplasm</location>
    </subcellularLocation>
</comment>
<dbReference type="GO" id="GO:0016301">
    <property type="term" value="F:kinase activity"/>
    <property type="evidence" value="ECO:0007669"/>
    <property type="project" value="UniProtKB-KW"/>
</dbReference>
<keyword evidence="4" id="KW-0808">Transferase</keyword>
<dbReference type="PANTHER" id="PTHR45008">
    <property type="entry name" value="PTS SYSTEM GLUCOSE-SPECIFIC EIIA COMPONENT"/>
    <property type="match status" value="1"/>
</dbReference>
<evidence type="ECO:0000256" key="5">
    <source>
        <dbReference type="ARBA" id="ARBA00022683"/>
    </source>
</evidence>
<dbReference type="GO" id="GO:0009401">
    <property type="term" value="P:phosphoenolpyruvate-dependent sugar phosphotransferase system"/>
    <property type="evidence" value="ECO:0007669"/>
    <property type="project" value="UniProtKB-KW"/>
</dbReference>
<keyword evidence="6" id="KW-0418">Kinase</keyword>
<dbReference type="PROSITE" id="PS51093">
    <property type="entry name" value="PTS_EIIA_TYPE_1"/>
    <property type="match status" value="1"/>
</dbReference>
<keyword evidence="2" id="KW-0813">Transport</keyword>
<accession>A0A1H9PKI6</accession>
<keyword evidence="5" id="KW-0598">Phosphotransferase system</keyword>
<dbReference type="PANTHER" id="PTHR45008:SF1">
    <property type="entry name" value="PTS SYSTEM GLUCOSE-SPECIFIC EIIA COMPONENT"/>
    <property type="match status" value="1"/>
</dbReference>
<dbReference type="STRING" id="531814.SAMN04487944_10549"/>
<dbReference type="Pfam" id="PF00358">
    <property type="entry name" value="PTS_EIIA_1"/>
    <property type="match status" value="1"/>
</dbReference>
<evidence type="ECO:0000313" key="8">
    <source>
        <dbReference type="EMBL" id="SER48796.1"/>
    </source>
</evidence>
<dbReference type="InterPro" id="IPR050890">
    <property type="entry name" value="PTS_EIIA_component"/>
</dbReference>
<dbReference type="GO" id="GO:0005737">
    <property type="term" value="C:cytoplasm"/>
    <property type="evidence" value="ECO:0007669"/>
    <property type="project" value="UniProtKB-SubCell"/>
</dbReference>
<keyword evidence="9" id="KW-1185">Reference proteome</keyword>
<organism evidence="8 9">
    <name type="scientific">Gracilibacillus ureilyticus</name>
    <dbReference type="NCBI Taxonomy" id="531814"/>
    <lineage>
        <taxon>Bacteria</taxon>
        <taxon>Bacillati</taxon>
        <taxon>Bacillota</taxon>
        <taxon>Bacilli</taxon>
        <taxon>Bacillales</taxon>
        <taxon>Bacillaceae</taxon>
        <taxon>Gracilibacillus</taxon>
    </lineage>
</organism>
<protein>
    <submittedName>
        <fullName evidence="8">PTS system IIA component, Glc family</fullName>
    </submittedName>
</protein>
<sequence length="163" mass="17746">MLKNLFKKKDTNADLVSPLTGKVVPLEEVPDQVFSQKMMGEGIAVDPTSNLVVSPVDGEVVDVFKTKHAISLRADNGAEILVHMGLETVELNGEGFEIKVNNGDKVKKGDNLADFDVESVKAKGYKTITPIILMNGEDYNLTNISFAEEVKAGSEILFHIEAK</sequence>
<dbReference type="NCBIfam" id="TIGR00830">
    <property type="entry name" value="PTBA"/>
    <property type="match status" value="1"/>
</dbReference>
<reference evidence="8 9" key="1">
    <citation type="submission" date="2016-10" db="EMBL/GenBank/DDBJ databases">
        <authorList>
            <person name="de Groot N.N."/>
        </authorList>
    </citation>
    <scope>NUCLEOTIDE SEQUENCE [LARGE SCALE GENOMIC DNA]</scope>
    <source>
        <strain evidence="8 9">CGMCC 1.7727</strain>
    </source>
</reference>
<dbReference type="EMBL" id="FOGL01000005">
    <property type="protein sequence ID" value="SER48796.1"/>
    <property type="molecule type" value="Genomic_DNA"/>
</dbReference>
<gene>
    <name evidence="8" type="ORF">SAMN04487944_10549</name>
</gene>
<dbReference type="OrthoDB" id="92465at2"/>
<evidence type="ECO:0000256" key="1">
    <source>
        <dbReference type="ARBA" id="ARBA00004496"/>
    </source>
</evidence>
<evidence type="ECO:0000259" key="7">
    <source>
        <dbReference type="PROSITE" id="PS51093"/>
    </source>
</evidence>
<name>A0A1H9PKI6_9BACI</name>
<dbReference type="SUPFAM" id="SSF51261">
    <property type="entry name" value="Duplicated hybrid motif"/>
    <property type="match status" value="1"/>
</dbReference>
<evidence type="ECO:0000256" key="3">
    <source>
        <dbReference type="ARBA" id="ARBA00022597"/>
    </source>
</evidence>
<evidence type="ECO:0000256" key="6">
    <source>
        <dbReference type="ARBA" id="ARBA00022777"/>
    </source>
</evidence>
<proteinExistence type="predicted"/>
<dbReference type="PROSITE" id="PS00371">
    <property type="entry name" value="PTS_EIIA_TYPE_1_HIS"/>
    <property type="match status" value="1"/>
</dbReference>